<organism evidence="2 3">
    <name type="scientific">Georgenia deserti</name>
    <dbReference type="NCBI Taxonomy" id="2093781"/>
    <lineage>
        <taxon>Bacteria</taxon>
        <taxon>Bacillati</taxon>
        <taxon>Actinomycetota</taxon>
        <taxon>Actinomycetes</taxon>
        <taxon>Micrococcales</taxon>
        <taxon>Bogoriellaceae</taxon>
        <taxon>Georgenia</taxon>
    </lineage>
</organism>
<reference evidence="3" key="1">
    <citation type="journal article" date="2019" name="Int. J. Syst. Evol. Microbiol.">
        <title>The Global Catalogue of Microorganisms (GCM) 10K type strain sequencing project: providing services to taxonomists for standard genome sequencing and annotation.</title>
        <authorList>
            <consortium name="The Broad Institute Genomics Platform"/>
            <consortium name="The Broad Institute Genome Sequencing Center for Infectious Disease"/>
            <person name="Wu L."/>
            <person name="Ma J."/>
        </authorList>
    </citation>
    <scope>NUCLEOTIDE SEQUENCE [LARGE SCALE GENOMIC DNA]</scope>
    <source>
        <strain evidence="3">JCM 17130</strain>
    </source>
</reference>
<feature type="transmembrane region" description="Helical" evidence="1">
    <location>
        <begin position="41"/>
        <end position="65"/>
    </location>
</feature>
<gene>
    <name evidence="2" type="ORF">ACFSE6_17550</name>
</gene>
<keyword evidence="3" id="KW-1185">Reference proteome</keyword>
<evidence type="ECO:0000256" key="1">
    <source>
        <dbReference type="SAM" id="Phobius"/>
    </source>
</evidence>
<dbReference type="Proteomes" id="UP001597277">
    <property type="component" value="Unassembled WGS sequence"/>
</dbReference>
<evidence type="ECO:0008006" key="4">
    <source>
        <dbReference type="Google" id="ProtNLM"/>
    </source>
</evidence>
<name>A0ABW4LBT3_9MICO</name>
<evidence type="ECO:0000313" key="2">
    <source>
        <dbReference type="EMBL" id="MFD1719654.1"/>
    </source>
</evidence>
<dbReference type="RefSeq" id="WP_388010383.1">
    <property type="nucleotide sequence ID" value="NZ_JBHUEE010000011.1"/>
</dbReference>
<proteinExistence type="predicted"/>
<protein>
    <recommendedName>
        <fullName evidence="4">DUF3311 domain-containing protein</fullName>
    </recommendedName>
</protein>
<keyword evidence="1" id="KW-0472">Membrane</keyword>
<accession>A0ABW4LBT3</accession>
<keyword evidence="1" id="KW-0812">Transmembrane</keyword>
<comment type="caution">
    <text evidence="2">The sequence shown here is derived from an EMBL/GenBank/DDBJ whole genome shotgun (WGS) entry which is preliminary data.</text>
</comment>
<dbReference type="EMBL" id="JBHUEE010000011">
    <property type="protein sequence ID" value="MFD1719654.1"/>
    <property type="molecule type" value="Genomic_DNA"/>
</dbReference>
<feature type="transmembrane region" description="Helical" evidence="1">
    <location>
        <begin position="12"/>
        <end position="29"/>
    </location>
</feature>
<keyword evidence="1" id="KW-1133">Transmembrane helix</keyword>
<evidence type="ECO:0000313" key="3">
    <source>
        <dbReference type="Proteomes" id="UP001597277"/>
    </source>
</evidence>
<sequence length="90" mass="9751">MTVSRGSRAKAVLAVVLGVVLAALMVYPWPQGESEPIVLGIIPAPLLLWIIWTALFIAYVGWIAYRWDPYAAVVRRAAADTAATAGEVER</sequence>